<evidence type="ECO:0000313" key="3">
    <source>
        <dbReference type="EMBL" id="KAK1940704.1"/>
    </source>
</evidence>
<dbReference type="EMBL" id="JASMQC010000033">
    <property type="protein sequence ID" value="KAK1931505.1"/>
    <property type="molecule type" value="Genomic_DNA"/>
</dbReference>
<evidence type="ECO:0000313" key="5">
    <source>
        <dbReference type="EMBL" id="KAK1945435.1"/>
    </source>
</evidence>
<organism evidence="5 8">
    <name type="scientific">Phytophthora citrophthora</name>
    <dbReference type="NCBI Taxonomy" id="4793"/>
    <lineage>
        <taxon>Eukaryota</taxon>
        <taxon>Sar</taxon>
        <taxon>Stramenopiles</taxon>
        <taxon>Oomycota</taxon>
        <taxon>Peronosporomycetes</taxon>
        <taxon>Peronosporales</taxon>
        <taxon>Peronosporaceae</taxon>
        <taxon>Phytophthora</taxon>
    </lineage>
</organism>
<dbReference type="EMBL" id="JASMQC010000026">
    <property type="protein sequence ID" value="KAK1934314.1"/>
    <property type="molecule type" value="Genomic_DNA"/>
</dbReference>
<dbReference type="EMBL" id="JASMQC010000014">
    <property type="protein sequence ID" value="KAK1940704.1"/>
    <property type="molecule type" value="Genomic_DNA"/>
</dbReference>
<evidence type="ECO:0000313" key="8">
    <source>
        <dbReference type="Proteomes" id="UP001259832"/>
    </source>
</evidence>
<proteinExistence type="predicted"/>
<name>A0AAD9GVP3_9STRA</name>
<evidence type="ECO:0000313" key="6">
    <source>
        <dbReference type="EMBL" id="KAK1946176.1"/>
    </source>
</evidence>
<evidence type="ECO:0000313" key="4">
    <source>
        <dbReference type="EMBL" id="KAK1943202.1"/>
    </source>
</evidence>
<dbReference type="Proteomes" id="UP001259832">
    <property type="component" value="Unassembled WGS sequence"/>
</dbReference>
<dbReference type="AlphaFoldDB" id="A0AAD9GVP3"/>
<evidence type="ECO:0000313" key="2">
    <source>
        <dbReference type="EMBL" id="KAK1934314.1"/>
    </source>
</evidence>
<comment type="caution">
    <text evidence="5">The sequence shown here is derived from an EMBL/GenBank/DDBJ whole genome shotgun (WGS) entry which is preliminary data.</text>
</comment>
<gene>
    <name evidence="7" type="ORF">P3T76_001639</name>
    <name evidence="6" type="ORF">P3T76_001729</name>
    <name evidence="5" type="ORF">P3T76_002483</name>
    <name evidence="4" type="ORF">P3T76_004598</name>
    <name evidence="3" type="ORF">P3T76_008155</name>
    <name evidence="2" type="ORF">P3T76_011517</name>
    <name evidence="1" type="ORF">P3T76_012834</name>
</gene>
<dbReference type="EMBL" id="JASMQC010000004">
    <property type="protein sequence ID" value="KAK1945435.1"/>
    <property type="molecule type" value="Genomic_DNA"/>
</dbReference>
<reference evidence="5" key="1">
    <citation type="submission" date="2023-08" db="EMBL/GenBank/DDBJ databases">
        <title>Reference Genome Resource for the Citrus Pathogen Phytophthora citrophthora.</title>
        <authorList>
            <person name="Moller H."/>
            <person name="Coetzee B."/>
            <person name="Rose L.J."/>
            <person name="Van Niekerk J.M."/>
        </authorList>
    </citation>
    <scope>NUCLEOTIDE SEQUENCE</scope>
    <source>
        <strain evidence="5">STE-U-9442</strain>
    </source>
</reference>
<dbReference type="EMBL" id="JASMQC010000007">
    <property type="protein sequence ID" value="KAK1943202.1"/>
    <property type="molecule type" value="Genomic_DNA"/>
</dbReference>
<protein>
    <submittedName>
        <fullName evidence="5">Uncharacterized protein</fullName>
    </submittedName>
</protein>
<keyword evidence="8" id="KW-1185">Reference proteome</keyword>
<dbReference type="EMBL" id="JASMQC010000003">
    <property type="protein sequence ID" value="KAK1946176.1"/>
    <property type="molecule type" value="Genomic_DNA"/>
</dbReference>
<sequence>MQICSMRPSYKSRVKRFQLIVGSAVNADVLVGGFSNRILWYCNPVPVRVKTFNVSTLGVCTADTPVSVPD</sequence>
<accession>A0AAD9GVP3</accession>
<dbReference type="EMBL" id="JASMQC010000002">
    <property type="protein sequence ID" value="KAK1947629.1"/>
    <property type="molecule type" value="Genomic_DNA"/>
</dbReference>
<evidence type="ECO:0000313" key="1">
    <source>
        <dbReference type="EMBL" id="KAK1931505.1"/>
    </source>
</evidence>
<evidence type="ECO:0000313" key="7">
    <source>
        <dbReference type="EMBL" id="KAK1947629.1"/>
    </source>
</evidence>